<dbReference type="Pfam" id="PF00144">
    <property type="entry name" value="Beta-lactamase"/>
    <property type="match status" value="1"/>
</dbReference>
<protein>
    <submittedName>
        <fullName evidence="2">Serine hydrolase domain-containing protein</fullName>
        <ecNumber evidence="2">3.-.-.-</ecNumber>
    </submittedName>
</protein>
<dbReference type="Proteomes" id="UP001597368">
    <property type="component" value="Unassembled WGS sequence"/>
</dbReference>
<sequence length="378" mass="40920">MTYTEIQQVLDRAVDEHGVPGIVAEIRHADKTWFGTAGVADITTGGKRRPGEHVHTGSSGKAFTAAAMLQLEAEGRLSIDDTVDTWLPGVLNVNGYDGSKITIRHLLSNSSGLFVTGLAPEVSYRYATRAGFARHRLDVWTKDDLLNIAVSQPPVSEPGAAFAYSNGGFHVAGAIIEEVTGNSYADEVDRTVIKPLGLTGTHVRRPDETDYPDPHPRFYSVLFLKDGADPAKVTPENWQSMMEDPGLDPMDVTVFNTSGGWSAGDVVSTTGDMIRFVGAMAGGSLLPPEQHREMWTTISTEGGHWMPHTRYGLGVFELDRQVTGGTTLRGVGGSLWGSYLCVVGTPDGEHTMALHTNTEWKTWDIMFEAVKAEFGKGV</sequence>
<organism evidence="2 3">
    <name type="scientific">Nonomuraea mangrovi</name>
    <dbReference type="NCBI Taxonomy" id="2316207"/>
    <lineage>
        <taxon>Bacteria</taxon>
        <taxon>Bacillati</taxon>
        <taxon>Actinomycetota</taxon>
        <taxon>Actinomycetes</taxon>
        <taxon>Streptosporangiales</taxon>
        <taxon>Streptosporangiaceae</taxon>
        <taxon>Nonomuraea</taxon>
    </lineage>
</organism>
<dbReference type="PANTHER" id="PTHR46825">
    <property type="entry name" value="D-ALANYL-D-ALANINE-CARBOXYPEPTIDASE/ENDOPEPTIDASE AMPH"/>
    <property type="match status" value="1"/>
</dbReference>
<reference evidence="3" key="1">
    <citation type="journal article" date="2019" name="Int. J. Syst. Evol. Microbiol.">
        <title>The Global Catalogue of Microorganisms (GCM) 10K type strain sequencing project: providing services to taxonomists for standard genome sequencing and annotation.</title>
        <authorList>
            <consortium name="The Broad Institute Genomics Platform"/>
            <consortium name="The Broad Institute Genome Sequencing Center for Infectious Disease"/>
            <person name="Wu L."/>
            <person name="Ma J."/>
        </authorList>
    </citation>
    <scope>NUCLEOTIDE SEQUENCE [LARGE SCALE GENOMIC DNA]</scope>
    <source>
        <strain evidence="3">ICMP 6774ER</strain>
    </source>
</reference>
<dbReference type="EMBL" id="JBHUFV010000003">
    <property type="protein sequence ID" value="MFD1929898.1"/>
    <property type="molecule type" value="Genomic_DNA"/>
</dbReference>
<dbReference type="InterPro" id="IPR012338">
    <property type="entry name" value="Beta-lactam/transpept-like"/>
</dbReference>
<dbReference type="InterPro" id="IPR001466">
    <property type="entry name" value="Beta-lactam-related"/>
</dbReference>
<evidence type="ECO:0000313" key="2">
    <source>
        <dbReference type="EMBL" id="MFD1929898.1"/>
    </source>
</evidence>
<dbReference type="PANTHER" id="PTHR46825:SF7">
    <property type="entry name" value="D-ALANYL-D-ALANINE CARBOXYPEPTIDASE"/>
    <property type="match status" value="1"/>
</dbReference>
<dbReference type="RefSeq" id="WP_379567805.1">
    <property type="nucleotide sequence ID" value="NZ_JBHUFV010000003.1"/>
</dbReference>
<keyword evidence="3" id="KW-1185">Reference proteome</keyword>
<feature type="domain" description="Beta-lactamase-related" evidence="1">
    <location>
        <begin position="7"/>
        <end position="358"/>
    </location>
</feature>
<dbReference type="InterPro" id="IPR050491">
    <property type="entry name" value="AmpC-like"/>
</dbReference>
<comment type="caution">
    <text evidence="2">The sequence shown here is derived from an EMBL/GenBank/DDBJ whole genome shotgun (WGS) entry which is preliminary data.</text>
</comment>
<gene>
    <name evidence="2" type="ORF">ACFSKW_00260</name>
</gene>
<accession>A0ABW4SK28</accession>
<name>A0ABW4SK28_9ACTN</name>
<dbReference type="EC" id="3.-.-.-" evidence="2"/>
<dbReference type="SUPFAM" id="SSF56601">
    <property type="entry name" value="beta-lactamase/transpeptidase-like"/>
    <property type="match status" value="1"/>
</dbReference>
<keyword evidence="2" id="KW-0378">Hydrolase</keyword>
<dbReference type="GO" id="GO:0016787">
    <property type="term" value="F:hydrolase activity"/>
    <property type="evidence" value="ECO:0007669"/>
    <property type="project" value="UniProtKB-KW"/>
</dbReference>
<dbReference type="Gene3D" id="3.40.710.10">
    <property type="entry name" value="DD-peptidase/beta-lactamase superfamily"/>
    <property type="match status" value="1"/>
</dbReference>
<proteinExistence type="predicted"/>
<evidence type="ECO:0000259" key="1">
    <source>
        <dbReference type="Pfam" id="PF00144"/>
    </source>
</evidence>
<evidence type="ECO:0000313" key="3">
    <source>
        <dbReference type="Proteomes" id="UP001597368"/>
    </source>
</evidence>